<dbReference type="Proteomes" id="UP001165080">
    <property type="component" value="Unassembled WGS sequence"/>
</dbReference>
<sequence>MLFDRRVPCGAGRDRYQSRSQASAGAPVPLPSCAVGATSRRRMTAAALARLPSCAVGWWRHPPYPGSCRASPSPRLGLSACAAGTSAPGPAGDLVAGEVLNKVPVAIGMTPRLYSYILEHTREPEVLRQLREATAAVSGAHMQITPEQGALLALLVELIGARRVVEVGVFTGYSSTAMAMALPPDGRLVALDRDERPLELARRFWAQAGLADRVELRVGPALDSLGQLLARDGPGSYDMAFIDADKRSYDQYYELLLKLVRPGGLIAIDNTLFFGRVVEPEPNDKAAIALRDLNAKLLADPRVSVSLVPIGDGMTLCRRR</sequence>
<dbReference type="CDD" id="cd02440">
    <property type="entry name" value="AdoMet_MTases"/>
    <property type="match status" value="1"/>
</dbReference>
<dbReference type="GO" id="GO:0008757">
    <property type="term" value="F:S-adenosylmethionine-dependent methyltransferase activity"/>
    <property type="evidence" value="ECO:0007669"/>
    <property type="project" value="TreeGrafter"/>
</dbReference>
<evidence type="ECO:0000313" key="6">
    <source>
        <dbReference type="EMBL" id="GLC49124.1"/>
    </source>
</evidence>
<dbReference type="PANTHER" id="PTHR10509">
    <property type="entry name" value="O-METHYLTRANSFERASE-RELATED"/>
    <property type="match status" value="1"/>
</dbReference>
<dbReference type="AlphaFoldDB" id="A0A9W6EY50"/>
<protein>
    <recommendedName>
        <fullName evidence="8">Caffeoyl-CoA O-methyltransferase</fullName>
    </recommendedName>
</protein>
<evidence type="ECO:0000256" key="4">
    <source>
        <dbReference type="ARBA" id="ARBA00023453"/>
    </source>
</evidence>
<accession>A0A9W6EY50</accession>
<evidence type="ECO:0000313" key="7">
    <source>
        <dbReference type="Proteomes" id="UP001165080"/>
    </source>
</evidence>
<dbReference type="Pfam" id="PF01596">
    <property type="entry name" value="Methyltransf_3"/>
    <property type="match status" value="1"/>
</dbReference>
<keyword evidence="1" id="KW-0489">Methyltransferase</keyword>
<keyword evidence="3" id="KW-0949">S-adenosyl-L-methionine</keyword>
<dbReference type="PROSITE" id="PS51682">
    <property type="entry name" value="SAM_OMT_I"/>
    <property type="match status" value="1"/>
</dbReference>
<dbReference type="InterPro" id="IPR029063">
    <property type="entry name" value="SAM-dependent_MTases_sf"/>
</dbReference>
<proteinExistence type="inferred from homology"/>
<comment type="caution">
    <text evidence="6">The sequence shown here is derived from an EMBL/GenBank/DDBJ whole genome shotgun (WGS) entry which is preliminary data.</text>
</comment>
<name>A0A9W6EY50_9CHLO</name>
<dbReference type="SUPFAM" id="SSF53335">
    <property type="entry name" value="S-adenosyl-L-methionine-dependent methyltransferases"/>
    <property type="match status" value="1"/>
</dbReference>
<dbReference type="EMBL" id="BRXU01000002">
    <property type="protein sequence ID" value="GLC49124.1"/>
    <property type="molecule type" value="Genomic_DNA"/>
</dbReference>
<dbReference type="InterPro" id="IPR050362">
    <property type="entry name" value="Cation-dep_OMT"/>
</dbReference>
<comment type="similarity">
    <text evidence="4">Belongs to the class I-like SAM-binding methyltransferase superfamily. Cation-dependent O-methyltransferase family.</text>
</comment>
<evidence type="ECO:0000256" key="2">
    <source>
        <dbReference type="ARBA" id="ARBA00022679"/>
    </source>
</evidence>
<keyword evidence="2" id="KW-0808">Transferase</keyword>
<dbReference type="PANTHER" id="PTHR10509:SF14">
    <property type="entry name" value="CAFFEOYL-COA O-METHYLTRANSFERASE 3-RELATED"/>
    <property type="match status" value="1"/>
</dbReference>
<feature type="compositionally biased region" description="Basic and acidic residues" evidence="5">
    <location>
        <begin position="1"/>
        <end position="17"/>
    </location>
</feature>
<feature type="region of interest" description="Disordered" evidence="5">
    <location>
        <begin position="1"/>
        <end position="27"/>
    </location>
</feature>
<evidence type="ECO:0008006" key="8">
    <source>
        <dbReference type="Google" id="ProtNLM"/>
    </source>
</evidence>
<gene>
    <name evidence="6" type="primary">PLEST006606</name>
    <name evidence="6" type="ORF">PLESTB_000185100</name>
</gene>
<evidence type="ECO:0000256" key="1">
    <source>
        <dbReference type="ARBA" id="ARBA00022603"/>
    </source>
</evidence>
<reference evidence="6 7" key="1">
    <citation type="journal article" date="2023" name="Commun. Biol.">
        <title>Reorganization of the ancestral sex-determining regions during the evolution of trioecy in Pleodorina starrii.</title>
        <authorList>
            <person name="Takahashi K."/>
            <person name="Suzuki S."/>
            <person name="Kawai-Toyooka H."/>
            <person name="Yamamoto K."/>
            <person name="Hamaji T."/>
            <person name="Ootsuki R."/>
            <person name="Yamaguchi H."/>
            <person name="Kawachi M."/>
            <person name="Higashiyama T."/>
            <person name="Nozaki H."/>
        </authorList>
    </citation>
    <scope>NUCLEOTIDE SEQUENCE [LARGE SCALE GENOMIC DNA]</scope>
    <source>
        <strain evidence="6 7">NIES-4479</strain>
    </source>
</reference>
<dbReference type="InterPro" id="IPR002935">
    <property type="entry name" value="SAM_O-MeTrfase"/>
</dbReference>
<dbReference type="Gene3D" id="3.40.50.150">
    <property type="entry name" value="Vaccinia Virus protein VP39"/>
    <property type="match status" value="1"/>
</dbReference>
<keyword evidence="7" id="KW-1185">Reference proteome</keyword>
<dbReference type="OrthoDB" id="10251242at2759"/>
<evidence type="ECO:0000256" key="5">
    <source>
        <dbReference type="SAM" id="MobiDB-lite"/>
    </source>
</evidence>
<organism evidence="6 7">
    <name type="scientific">Pleodorina starrii</name>
    <dbReference type="NCBI Taxonomy" id="330485"/>
    <lineage>
        <taxon>Eukaryota</taxon>
        <taxon>Viridiplantae</taxon>
        <taxon>Chlorophyta</taxon>
        <taxon>core chlorophytes</taxon>
        <taxon>Chlorophyceae</taxon>
        <taxon>CS clade</taxon>
        <taxon>Chlamydomonadales</taxon>
        <taxon>Volvocaceae</taxon>
        <taxon>Pleodorina</taxon>
    </lineage>
</organism>
<evidence type="ECO:0000256" key="3">
    <source>
        <dbReference type="ARBA" id="ARBA00022691"/>
    </source>
</evidence>
<dbReference type="GO" id="GO:0032259">
    <property type="term" value="P:methylation"/>
    <property type="evidence" value="ECO:0007669"/>
    <property type="project" value="UniProtKB-KW"/>
</dbReference>
<dbReference type="GO" id="GO:0008171">
    <property type="term" value="F:O-methyltransferase activity"/>
    <property type="evidence" value="ECO:0007669"/>
    <property type="project" value="InterPro"/>
</dbReference>